<dbReference type="AlphaFoldDB" id="A0A540L003"/>
<sequence length="83" mass="9445">MGRVWRDQGTKESGVEEELGWMCSKKPTLDGQGWRRRGSLLGKGVQQPQLHKEANCIVSVFDVYVLTEKKMKMNDANCKEFAV</sequence>
<comment type="caution">
    <text evidence="1">The sequence shown here is derived from an EMBL/GenBank/DDBJ whole genome shotgun (WGS) entry which is preliminary data.</text>
</comment>
<organism evidence="1 2">
    <name type="scientific">Malus baccata</name>
    <name type="common">Siberian crab apple</name>
    <name type="synonym">Pyrus baccata</name>
    <dbReference type="NCBI Taxonomy" id="106549"/>
    <lineage>
        <taxon>Eukaryota</taxon>
        <taxon>Viridiplantae</taxon>
        <taxon>Streptophyta</taxon>
        <taxon>Embryophyta</taxon>
        <taxon>Tracheophyta</taxon>
        <taxon>Spermatophyta</taxon>
        <taxon>Magnoliopsida</taxon>
        <taxon>eudicotyledons</taxon>
        <taxon>Gunneridae</taxon>
        <taxon>Pentapetalae</taxon>
        <taxon>rosids</taxon>
        <taxon>fabids</taxon>
        <taxon>Rosales</taxon>
        <taxon>Rosaceae</taxon>
        <taxon>Amygdaloideae</taxon>
        <taxon>Maleae</taxon>
        <taxon>Malus</taxon>
    </lineage>
</organism>
<evidence type="ECO:0000313" key="1">
    <source>
        <dbReference type="EMBL" id="TQD79811.1"/>
    </source>
</evidence>
<dbReference type="Proteomes" id="UP000315295">
    <property type="component" value="Unassembled WGS sequence"/>
</dbReference>
<name>A0A540L003_MALBA</name>
<accession>A0A540L003</accession>
<reference evidence="1 2" key="1">
    <citation type="journal article" date="2019" name="G3 (Bethesda)">
        <title>Sequencing of a Wild Apple (Malus baccata) Genome Unravels the Differences Between Cultivated and Wild Apple Species Regarding Disease Resistance and Cold Tolerance.</title>
        <authorList>
            <person name="Chen X."/>
        </authorList>
    </citation>
    <scope>NUCLEOTIDE SEQUENCE [LARGE SCALE GENOMIC DNA]</scope>
    <source>
        <strain evidence="2">cv. Shandingzi</strain>
        <tissue evidence="1">Leaves</tissue>
    </source>
</reference>
<protein>
    <submittedName>
        <fullName evidence="1">Uncharacterized protein</fullName>
    </submittedName>
</protein>
<keyword evidence="2" id="KW-1185">Reference proteome</keyword>
<proteinExistence type="predicted"/>
<gene>
    <name evidence="1" type="ORF">C1H46_034620</name>
</gene>
<evidence type="ECO:0000313" key="2">
    <source>
        <dbReference type="Proteomes" id="UP000315295"/>
    </source>
</evidence>
<dbReference type="EMBL" id="VIEB01000839">
    <property type="protein sequence ID" value="TQD79811.1"/>
    <property type="molecule type" value="Genomic_DNA"/>
</dbReference>